<gene>
    <name evidence="2" type="ORF">GMARGA_LOCUS32477</name>
</gene>
<evidence type="ECO:0000259" key="1">
    <source>
        <dbReference type="Pfam" id="PF10551"/>
    </source>
</evidence>
<dbReference type="PANTHER" id="PTHR31669">
    <property type="entry name" value="PROTEIN FAR1-RELATED SEQUENCE 10-RELATED"/>
    <property type="match status" value="1"/>
</dbReference>
<organism evidence="2 3">
    <name type="scientific">Gigaspora margarita</name>
    <dbReference type="NCBI Taxonomy" id="4874"/>
    <lineage>
        <taxon>Eukaryota</taxon>
        <taxon>Fungi</taxon>
        <taxon>Fungi incertae sedis</taxon>
        <taxon>Mucoromycota</taxon>
        <taxon>Glomeromycotina</taxon>
        <taxon>Glomeromycetes</taxon>
        <taxon>Diversisporales</taxon>
        <taxon>Gigasporaceae</taxon>
        <taxon>Gigaspora</taxon>
    </lineage>
</organism>
<keyword evidence="3" id="KW-1185">Reference proteome</keyword>
<dbReference type="PANTHER" id="PTHR31669:SF251">
    <property type="entry name" value="PROTEIN FAR1-RELATED SEQUENCE"/>
    <property type="match status" value="1"/>
</dbReference>
<name>A0ABN7WMQ4_GIGMA</name>
<feature type="non-terminal residue" evidence="2">
    <location>
        <position position="1"/>
    </location>
</feature>
<dbReference type="Proteomes" id="UP000789901">
    <property type="component" value="Unassembled WGS sequence"/>
</dbReference>
<dbReference type="InterPro" id="IPR018289">
    <property type="entry name" value="MULE_transposase_dom"/>
</dbReference>
<proteinExistence type="predicted"/>
<reference evidence="2 3" key="1">
    <citation type="submission" date="2021-06" db="EMBL/GenBank/DDBJ databases">
        <authorList>
            <person name="Kallberg Y."/>
            <person name="Tangrot J."/>
            <person name="Rosling A."/>
        </authorList>
    </citation>
    <scope>NUCLEOTIDE SEQUENCE [LARGE SCALE GENOMIC DNA]</scope>
    <source>
        <strain evidence="2 3">120-4 pot B 10/14</strain>
    </source>
</reference>
<protein>
    <submittedName>
        <fullName evidence="2">8504_t:CDS:1</fullName>
    </submittedName>
</protein>
<comment type="caution">
    <text evidence="2">The sequence shown here is derived from an EMBL/GenBank/DDBJ whole genome shotgun (WGS) entry which is preliminary data.</text>
</comment>
<evidence type="ECO:0000313" key="2">
    <source>
        <dbReference type="EMBL" id="CAG8835245.1"/>
    </source>
</evidence>
<dbReference type="EMBL" id="CAJVQB010051079">
    <property type="protein sequence ID" value="CAG8835245.1"/>
    <property type="molecule type" value="Genomic_DNA"/>
</dbReference>
<feature type="domain" description="MULE transposase" evidence="1">
    <location>
        <begin position="109"/>
        <end position="177"/>
    </location>
</feature>
<dbReference type="InterPro" id="IPR031052">
    <property type="entry name" value="FHY3/FAR1"/>
</dbReference>
<evidence type="ECO:0000313" key="3">
    <source>
        <dbReference type="Proteomes" id="UP000789901"/>
    </source>
</evidence>
<dbReference type="Pfam" id="PF10551">
    <property type="entry name" value="MULE"/>
    <property type="match status" value="1"/>
</dbReference>
<accession>A0ABN7WMQ4</accession>
<sequence>WIVTKVILDHDHPMVELNKVATFLQYRVMNLNQKNLIRRLHNNNAPTHVITTAANEVIDSGIICTKDVVNKCARIRYALNEGYNNDLAQKLLKLFEEPAKCVARCSEVLIVDATYKTNIYKFPLVKDETEAPYTWFLQTLCTEIYNTYSCLPDVFISDRDQALRNASSKHILEQNLKANCHKLFKTDDDYEVFKKEVMNLRFITVEEQISQSLSAVKKAVEKAHTPEKVESYIQTLMKDSTMWISAYTK</sequence>